<keyword evidence="8" id="KW-1185">Reference proteome</keyword>
<feature type="transmembrane region" description="Helical" evidence="6">
    <location>
        <begin position="7"/>
        <end position="29"/>
    </location>
</feature>
<proteinExistence type="inferred from homology"/>
<dbReference type="EMBL" id="CAXKWB010064020">
    <property type="protein sequence ID" value="CAL4187138.1"/>
    <property type="molecule type" value="Genomic_DNA"/>
</dbReference>
<comment type="subcellular location">
    <subcellularLocation>
        <location evidence="1 6">Membrane</location>
        <topology evidence="1 6">Multi-pass membrane protein</topology>
    </subcellularLocation>
</comment>
<organism evidence="7 8">
    <name type="scientific">Meganyctiphanes norvegica</name>
    <name type="common">Northern krill</name>
    <name type="synonym">Thysanopoda norvegica</name>
    <dbReference type="NCBI Taxonomy" id="48144"/>
    <lineage>
        <taxon>Eukaryota</taxon>
        <taxon>Metazoa</taxon>
        <taxon>Ecdysozoa</taxon>
        <taxon>Arthropoda</taxon>
        <taxon>Crustacea</taxon>
        <taxon>Multicrustacea</taxon>
        <taxon>Malacostraca</taxon>
        <taxon>Eumalacostraca</taxon>
        <taxon>Eucarida</taxon>
        <taxon>Euphausiacea</taxon>
        <taxon>Euphausiidae</taxon>
        <taxon>Meganyctiphanes</taxon>
    </lineage>
</organism>
<dbReference type="InterPro" id="IPR000301">
    <property type="entry name" value="Tetraspanin_animals"/>
</dbReference>
<keyword evidence="4 6" id="KW-1133">Transmembrane helix</keyword>
<evidence type="ECO:0000313" key="8">
    <source>
        <dbReference type="Proteomes" id="UP001497623"/>
    </source>
</evidence>
<keyword evidence="3 6" id="KW-0812">Transmembrane</keyword>
<feature type="transmembrane region" description="Helical" evidence="6">
    <location>
        <begin position="41"/>
        <end position="69"/>
    </location>
</feature>
<evidence type="ECO:0000256" key="5">
    <source>
        <dbReference type="ARBA" id="ARBA00023136"/>
    </source>
</evidence>
<evidence type="ECO:0000256" key="2">
    <source>
        <dbReference type="ARBA" id="ARBA00006840"/>
    </source>
</evidence>
<comment type="caution">
    <text evidence="7">The sequence shown here is derived from an EMBL/GenBank/DDBJ whole genome shotgun (WGS) entry which is preliminary data.</text>
</comment>
<dbReference type="Gene3D" id="1.10.1450.10">
    <property type="entry name" value="Tetraspanin"/>
    <property type="match status" value="1"/>
</dbReference>
<keyword evidence="5 6" id="KW-0472">Membrane</keyword>
<dbReference type="InterPro" id="IPR008952">
    <property type="entry name" value="Tetraspanin_EC2_sf"/>
</dbReference>
<dbReference type="SUPFAM" id="SSF48652">
    <property type="entry name" value="Tetraspanin"/>
    <property type="match status" value="1"/>
</dbReference>
<dbReference type="Proteomes" id="UP001497623">
    <property type="component" value="Unassembled WGS sequence"/>
</dbReference>
<evidence type="ECO:0000256" key="6">
    <source>
        <dbReference type="RuleBase" id="RU361218"/>
    </source>
</evidence>
<dbReference type="PANTHER" id="PTHR19282:SF544">
    <property type="entry name" value="TETRASPANIN"/>
    <property type="match status" value="1"/>
</dbReference>
<dbReference type="PIRSF" id="PIRSF002419">
    <property type="entry name" value="Tetraspanin"/>
    <property type="match status" value="1"/>
</dbReference>
<protein>
    <recommendedName>
        <fullName evidence="6">Tetraspanin</fullName>
    </recommendedName>
</protein>
<evidence type="ECO:0000256" key="3">
    <source>
        <dbReference type="ARBA" id="ARBA00022692"/>
    </source>
</evidence>
<dbReference type="PANTHER" id="PTHR19282">
    <property type="entry name" value="TETRASPANIN"/>
    <property type="match status" value="1"/>
</dbReference>
<dbReference type="GO" id="GO:0005886">
    <property type="term" value="C:plasma membrane"/>
    <property type="evidence" value="ECO:0007669"/>
    <property type="project" value="TreeGrafter"/>
</dbReference>
<feature type="transmembrane region" description="Helical" evidence="6">
    <location>
        <begin position="197"/>
        <end position="223"/>
    </location>
</feature>
<feature type="transmembrane region" description="Helical" evidence="6">
    <location>
        <begin position="76"/>
        <end position="100"/>
    </location>
</feature>
<name>A0AAV2SD96_MEGNR</name>
<accession>A0AAV2SD96</accession>
<evidence type="ECO:0000256" key="4">
    <source>
        <dbReference type="ARBA" id="ARBA00022989"/>
    </source>
</evidence>
<reference evidence="7 8" key="1">
    <citation type="submission" date="2024-05" db="EMBL/GenBank/DDBJ databases">
        <authorList>
            <person name="Wallberg A."/>
        </authorList>
    </citation>
    <scope>NUCLEOTIDE SEQUENCE [LARGE SCALE GENOMIC DNA]</scope>
</reference>
<dbReference type="PRINTS" id="PR00259">
    <property type="entry name" value="TMFOUR"/>
</dbReference>
<sequence>MCTRDVFFFFNFLQFLTGTAIIVVGSFSLDKGREFDILYSWVYITLSAIGVASGVLTIIFTSVGCIGAFKEKKSTLFWYGGLELLLLLIQITVFVLLIVYGGEVAELVPSWMRDIFKKYGQGDDDLDNSLNDVQEALQCCGVIGYEDWKEFPYQGVSDGCCVNRFKDCGRYYFTNPYQPEIWETGCASAMKDALSVLLMILSGVIGLVALFQIICCIIAFAIASRIKMTKSQSTTTLYYNSGPIVTL</sequence>
<gene>
    <name evidence="7" type="ORF">MNOR_LOCUS36159</name>
</gene>
<dbReference type="InterPro" id="IPR018499">
    <property type="entry name" value="Tetraspanin/Peripherin"/>
</dbReference>
<evidence type="ECO:0000256" key="1">
    <source>
        <dbReference type="ARBA" id="ARBA00004141"/>
    </source>
</evidence>
<dbReference type="AlphaFoldDB" id="A0AAV2SD96"/>
<evidence type="ECO:0000313" key="7">
    <source>
        <dbReference type="EMBL" id="CAL4187138.1"/>
    </source>
</evidence>
<comment type="similarity">
    <text evidence="2 6">Belongs to the tetraspanin (TM4SF) family.</text>
</comment>
<dbReference type="Pfam" id="PF00335">
    <property type="entry name" value="Tetraspanin"/>
    <property type="match status" value="1"/>
</dbReference>